<evidence type="ECO:0000256" key="1">
    <source>
        <dbReference type="SAM" id="Phobius"/>
    </source>
</evidence>
<protein>
    <recommendedName>
        <fullName evidence="4">DUF3592 domain-containing protein</fullName>
    </recommendedName>
</protein>
<keyword evidence="3" id="KW-1185">Reference proteome</keyword>
<feature type="transmembrane region" description="Helical" evidence="1">
    <location>
        <begin position="6"/>
        <end position="25"/>
    </location>
</feature>
<keyword evidence="1" id="KW-0472">Membrane</keyword>
<reference evidence="2 3" key="1">
    <citation type="submission" date="2023-10" db="EMBL/GenBank/DDBJ databases">
        <title>Genome sequencing of the isolated polysaccharide-producing bacterium Kosakonia sacchari KS2022.</title>
        <authorList>
            <person name="Yi X."/>
        </authorList>
    </citation>
    <scope>NUCLEOTIDE SEQUENCE [LARGE SCALE GENOMIC DNA]</scope>
    <source>
        <strain evidence="2 3">KS2022</strain>
    </source>
</reference>
<evidence type="ECO:0000313" key="2">
    <source>
        <dbReference type="EMBL" id="WOZ78493.1"/>
    </source>
</evidence>
<evidence type="ECO:0000313" key="3">
    <source>
        <dbReference type="Proteomes" id="UP001302368"/>
    </source>
</evidence>
<dbReference type="RefSeq" id="WP_305735250.1">
    <property type="nucleotide sequence ID" value="NZ_CP137744.1"/>
</dbReference>
<evidence type="ECO:0008006" key="4">
    <source>
        <dbReference type="Google" id="ProtNLM"/>
    </source>
</evidence>
<organism evidence="2 3">
    <name type="scientific">Kosakonia sacchari</name>
    <dbReference type="NCBI Taxonomy" id="1158459"/>
    <lineage>
        <taxon>Bacteria</taxon>
        <taxon>Pseudomonadati</taxon>
        <taxon>Pseudomonadota</taxon>
        <taxon>Gammaproteobacteria</taxon>
        <taxon>Enterobacterales</taxon>
        <taxon>Enterobacteriaceae</taxon>
        <taxon>Kosakonia</taxon>
    </lineage>
</organism>
<gene>
    <name evidence="2" type="ORF">Q8Y70_05350</name>
</gene>
<dbReference type="Proteomes" id="UP001302368">
    <property type="component" value="Chromosome"/>
</dbReference>
<name>A0ABZ0MSM2_9ENTR</name>
<sequence>MPYHLDYVVFAFVAALAAFLLYHALRWVRQLVIEAHVMKHGIGANADIIALKRTNWMDRRSVYCELVLRFKTREGQVVQASVFQFLDSREIVRFAEGNGTTVKYSPQNPKHIVLYDRPLILGD</sequence>
<dbReference type="EMBL" id="CP137744">
    <property type="protein sequence ID" value="WOZ78493.1"/>
    <property type="molecule type" value="Genomic_DNA"/>
</dbReference>
<accession>A0ABZ0MSM2</accession>
<proteinExistence type="predicted"/>
<keyword evidence="1" id="KW-0812">Transmembrane</keyword>
<keyword evidence="1" id="KW-1133">Transmembrane helix</keyword>